<sequence length="182" mass="19822">MTCTQNVEQASPIVRDVSSSDVAEVLRIYTPYVLYGLATFEEEPPTIEQMGRRREAIVAAGLPYLVAIRNEQVVGYAYASAYRPRPAYRHSVENSVYVTRAAHRSGVGTALLGALITRCEAGPWRQMVAVIGDSANEGSIALHRKAEFTEVGILRAVGFKHGRWVDTVLMQRALGTGSTPAA</sequence>
<evidence type="ECO:0000259" key="1">
    <source>
        <dbReference type="PROSITE" id="PS51186"/>
    </source>
</evidence>
<evidence type="ECO:0000313" key="2">
    <source>
        <dbReference type="EMBL" id="MEE7492029.1"/>
    </source>
</evidence>
<dbReference type="RefSeq" id="WP_331302589.1">
    <property type="nucleotide sequence ID" value="NZ_MLCA01000008.1"/>
</dbReference>
<organism evidence="2 3">
    <name type="scientific">Methylobacterium oryzae</name>
    <dbReference type="NCBI Taxonomy" id="334852"/>
    <lineage>
        <taxon>Bacteria</taxon>
        <taxon>Pseudomonadati</taxon>
        <taxon>Pseudomonadota</taxon>
        <taxon>Alphaproteobacteria</taxon>
        <taxon>Hyphomicrobiales</taxon>
        <taxon>Methylobacteriaceae</taxon>
        <taxon>Methylobacterium</taxon>
    </lineage>
</organism>
<dbReference type="InterPro" id="IPR000182">
    <property type="entry name" value="GNAT_dom"/>
</dbReference>
<reference evidence="2 3" key="1">
    <citation type="journal article" date="2012" name="Genet. Mol. Biol.">
        <title>Analysis of 16S rRNA and mxaF genes revealing insights into Methylobacterium niche-specific plant association.</title>
        <authorList>
            <person name="Dourado M.N."/>
            <person name="Andreote F.D."/>
            <person name="Dini-Andreote F."/>
            <person name="Conti R."/>
            <person name="Araujo J.M."/>
            <person name="Araujo W.L."/>
        </authorList>
    </citation>
    <scope>NUCLEOTIDE SEQUENCE [LARGE SCALE GENOMIC DNA]</scope>
    <source>
        <strain evidence="2 3">TC3-10</strain>
    </source>
</reference>
<name>A0ABU7TQC4_9HYPH</name>
<feature type="domain" description="N-acetyltransferase" evidence="1">
    <location>
        <begin position="12"/>
        <end position="175"/>
    </location>
</feature>
<dbReference type="CDD" id="cd04301">
    <property type="entry name" value="NAT_SF"/>
    <property type="match status" value="1"/>
</dbReference>
<accession>A0ABU7TQC4</accession>
<dbReference type="Pfam" id="PF13420">
    <property type="entry name" value="Acetyltransf_4"/>
    <property type="match status" value="1"/>
</dbReference>
<dbReference type="InterPro" id="IPR016181">
    <property type="entry name" value="Acyl_CoA_acyltransferase"/>
</dbReference>
<dbReference type="SUPFAM" id="SSF55729">
    <property type="entry name" value="Acyl-CoA N-acyltransferases (Nat)"/>
    <property type="match status" value="1"/>
</dbReference>
<dbReference type="PANTHER" id="PTHR43072:SF8">
    <property type="entry name" value="ACYLTRANSFERASE FABY-RELATED"/>
    <property type="match status" value="1"/>
</dbReference>
<dbReference type="Gene3D" id="3.40.630.30">
    <property type="match status" value="1"/>
</dbReference>
<dbReference type="Proteomes" id="UP001355206">
    <property type="component" value="Unassembled WGS sequence"/>
</dbReference>
<evidence type="ECO:0000313" key="3">
    <source>
        <dbReference type="Proteomes" id="UP001355206"/>
    </source>
</evidence>
<gene>
    <name evidence="2" type="ORF">MOTC310_16735</name>
</gene>
<proteinExistence type="predicted"/>
<dbReference type="PANTHER" id="PTHR43072">
    <property type="entry name" value="N-ACETYLTRANSFERASE"/>
    <property type="match status" value="1"/>
</dbReference>
<keyword evidence="3" id="KW-1185">Reference proteome</keyword>
<comment type="caution">
    <text evidence="2">The sequence shown here is derived from an EMBL/GenBank/DDBJ whole genome shotgun (WGS) entry which is preliminary data.</text>
</comment>
<dbReference type="PROSITE" id="PS51186">
    <property type="entry name" value="GNAT"/>
    <property type="match status" value="1"/>
</dbReference>
<protein>
    <submittedName>
        <fullName evidence="2">GNAT family N-acetyltransferase</fullName>
    </submittedName>
</protein>
<dbReference type="EMBL" id="MLCA01000008">
    <property type="protein sequence ID" value="MEE7492029.1"/>
    <property type="molecule type" value="Genomic_DNA"/>
</dbReference>